<dbReference type="GO" id="GO:0019843">
    <property type="term" value="F:rRNA binding"/>
    <property type="evidence" value="ECO:0007669"/>
    <property type="project" value="UniProtKB-KW"/>
</dbReference>
<dbReference type="SMART" id="SM00535">
    <property type="entry name" value="RIBOc"/>
    <property type="match status" value="1"/>
</dbReference>
<dbReference type="AlphaFoldDB" id="A0A519BHR9"/>
<evidence type="ECO:0000256" key="9">
    <source>
        <dbReference type="ARBA" id="ARBA00022722"/>
    </source>
</evidence>
<dbReference type="InterPro" id="IPR036389">
    <property type="entry name" value="RNase_III_sf"/>
</dbReference>
<keyword evidence="7 15" id="KW-0507">mRNA processing</keyword>
<keyword evidence="5 15" id="KW-0963">Cytoplasm</keyword>
<dbReference type="GO" id="GO:0003725">
    <property type="term" value="F:double-stranded RNA binding"/>
    <property type="evidence" value="ECO:0007669"/>
    <property type="project" value="TreeGrafter"/>
</dbReference>
<dbReference type="CDD" id="cd10845">
    <property type="entry name" value="DSRM_RNAse_III_family"/>
    <property type="match status" value="1"/>
</dbReference>
<comment type="subcellular location">
    <subcellularLocation>
        <location evidence="2 15">Cytoplasm</location>
    </subcellularLocation>
</comment>
<comment type="similarity">
    <text evidence="3">Belongs to the ribonuclease III family.</text>
</comment>
<sequence length="267" mass="30152">MIKSNKTEKLIEMNDDALITDSETSQNITALLDINQINTIEKLIGYTFKNKIYLITSLIHKSFNNEINYERLEFLGDSVINTIYSEVLYKYFSLYNEGELSKLKAILISLDNLAEIAGKLTINDYIIMEKGELLTGGRNKKRIIGNVYESVAGAIFLDSSYNTAKTVLLNHLKYSSYFSSLVNVDNKNADIATDHKSALQELIQKKHNIVPKYFVLNKEGPDHKSIFSVCVKINNKIYGYGKGETKKQAEQSAALAALDRLSEENNK</sequence>
<evidence type="ECO:0000256" key="3">
    <source>
        <dbReference type="ARBA" id="ARBA00010183"/>
    </source>
</evidence>
<dbReference type="SMART" id="SM00358">
    <property type="entry name" value="DSRM"/>
    <property type="match status" value="1"/>
</dbReference>
<dbReference type="HAMAP" id="MF_00104">
    <property type="entry name" value="RNase_III"/>
    <property type="match status" value="1"/>
</dbReference>
<dbReference type="SUPFAM" id="SSF54768">
    <property type="entry name" value="dsRNA-binding domain-like"/>
    <property type="match status" value="1"/>
</dbReference>
<dbReference type="InterPro" id="IPR011907">
    <property type="entry name" value="RNase_III"/>
</dbReference>
<dbReference type="GO" id="GO:0004525">
    <property type="term" value="F:ribonuclease III activity"/>
    <property type="evidence" value="ECO:0007669"/>
    <property type="project" value="UniProtKB-UniRule"/>
</dbReference>
<dbReference type="Pfam" id="PF00035">
    <property type="entry name" value="dsrm"/>
    <property type="match status" value="1"/>
</dbReference>
<evidence type="ECO:0000256" key="12">
    <source>
        <dbReference type="ARBA" id="ARBA00022801"/>
    </source>
</evidence>
<evidence type="ECO:0000256" key="1">
    <source>
        <dbReference type="ARBA" id="ARBA00000109"/>
    </source>
</evidence>
<evidence type="ECO:0000256" key="4">
    <source>
        <dbReference type="ARBA" id="ARBA00011738"/>
    </source>
</evidence>
<dbReference type="GO" id="GO:0008033">
    <property type="term" value="P:tRNA processing"/>
    <property type="evidence" value="ECO:0007669"/>
    <property type="project" value="UniProtKB-KW"/>
</dbReference>
<dbReference type="Proteomes" id="UP000316562">
    <property type="component" value="Unassembled WGS sequence"/>
</dbReference>
<dbReference type="Pfam" id="PF14622">
    <property type="entry name" value="Ribonucleas_3_3"/>
    <property type="match status" value="1"/>
</dbReference>
<name>A0A519BHR9_ACIG2</name>
<comment type="subunit">
    <text evidence="4 15">Homodimer.</text>
</comment>
<protein>
    <recommendedName>
        <fullName evidence="15">Ribonuclease 3</fullName>
        <ecNumber evidence="15">3.1.26.3</ecNumber>
    </recommendedName>
    <alternativeName>
        <fullName evidence="15">Ribonuclease III</fullName>
        <shortName evidence="15">RNase III</shortName>
    </alternativeName>
</protein>
<proteinExistence type="inferred from homology"/>
<evidence type="ECO:0000256" key="7">
    <source>
        <dbReference type="ARBA" id="ARBA00022664"/>
    </source>
</evidence>
<dbReference type="GO" id="GO:0046872">
    <property type="term" value="F:metal ion binding"/>
    <property type="evidence" value="ECO:0007669"/>
    <property type="project" value="UniProtKB-KW"/>
</dbReference>
<evidence type="ECO:0000259" key="17">
    <source>
        <dbReference type="PROSITE" id="PS50142"/>
    </source>
</evidence>
<comment type="catalytic activity">
    <reaction evidence="1 15">
        <text>Endonucleolytic cleavage to 5'-phosphomonoester.</text>
        <dbReference type="EC" id="3.1.26.3"/>
    </reaction>
</comment>
<keyword evidence="6 15" id="KW-0698">rRNA processing</keyword>
<evidence type="ECO:0000256" key="2">
    <source>
        <dbReference type="ARBA" id="ARBA00004496"/>
    </source>
</evidence>
<feature type="binding site" evidence="15">
    <location>
        <position position="146"/>
    </location>
    <ligand>
        <name>Mg(2+)</name>
        <dbReference type="ChEBI" id="CHEBI:18420"/>
    </ligand>
</feature>
<evidence type="ECO:0000256" key="14">
    <source>
        <dbReference type="ARBA" id="ARBA00022884"/>
    </source>
</evidence>
<evidence type="ECO:0000256" key="8">
    <source>
        <dbReference type="ARBA" id="ARBA00022694"/>
    </source>
</evidence>
<evidence type="ECO:0000256" key="10">
    <source>
        <dbReference type="ARBA" id="ARBA00022723"/>
    </source>
</evidence>
<feature type="domain" description="DRBM" evidence="16">
    <location>
        <begin position="194"/>
        <end position="263"/>
    </location>
</feature>
<dbReference type="GO" id="GO:0006397">
    <property type="term" value="P:mRNA processing"/>
    <property type="evidence" value="ECO:0007669"/>
    <property type="project" value="UniProtKB-UniRule"/>
</dbReference>
<comment type="caution">
    <text evidence="18">The sequence shown here is derived from an EMBL/GenBank/DDBJ whole genome shotgun (WGS) entry which is preliminary data.</text>
</comment>
<evidence type="ECO:0000313" key="19">
    <source>
        <dbReference type="Proteomes" id="UP000316562"/>
    </source>
</evidence>
<feature type="binding site" evidence="15">
    <location>
        <position position="73"/>
    </location>
    <ligand>
        <name>Mg(2+)</name>
        <dbReference type="ChEBI" id="CHEBI:18420"/>
    </ligand>
</feature>
<evidence type="ECO:0000256" key="5">
    <source>
        <dbReference type="ARBA" id="ARBA00022490"/>
    </source>
</evidence>
<reference evidence="18 19" key="1">
    <citation type="journal article" date="2019" name="ISME J.">
        <title>Insights into ecological role of a new deltaproteobacterial order Candidatus Acidulodesulfobacterales by metagenomics and metatranscriptomics.</title>
        <authorList>
            <person name="Tan S."/>
            <person name="Liu J."/>
            <person name="Fang Y."/>
            <person name="Hedlund B.P."/>
            <person name="Lian Z.H."/>
            <person name="Huang L.Y."/>
            <person name="Li J.T."/>
            <person name="Huang L.N."/>
            <person name="Li W.J."/>
            <person name="Jiang H.C."/>
            <person name="Dong H.L."/>
            <person name="Shu W.S."/>
        </authorList>
    </citation>
    <scope>NUCLEOTIDE SEQUENCE [LARGE SCALE GENOMIC DNA]</scope>
    <source>
        <strain evidence="18">AP2</strain>
    </source>
</reference>
<dbReference type="InterPro" id="IPR014720">
    <property type="entry name" value="dsRBD_dom"/>
</dbReference>
<keyword evidence="15" id="KW-0699">rRNA-binding</keyword>
<dbReference type="PROSITE" id="PS00517">
    <property type="entry name" value="RNASE_3_1"/>
    <property type="match status" value="1"/>
</dbReference>
<dbReference type="SUPFAM" id="SSF69065">
    <property type="entry name" value="RNase III domain-like"/>
    <property type="match status" value="1"/>
</dbReference>
<dbReference type="Gene3D" id="1.10.1520.10">
    <property type="entry name" value="Ribonuclease III domain"/>
    <property type="match status" value="1"/>
</dbReference>
<dbReference type="GO" id="GO:0005737">
    <property type="term" value="C:cytoplasm"/>
    <property type="evidence" value="ECO:0007669"/>
    <property type="project" value="UniProtKB-SubCell"/>
</dbReference>
<dbReference type="InterPro" id="IPR000999">
    <property type="entry name" value="RNase_III_dom"/>
</dbReference>
<dbReference type="PANTHER" id="PTHR11207">
    <property type="entry name" value="RIBONUCLEASE III"/>
    <property type="match status" value="1"/>
</dbReference>
<evidence type="ECO:0000259" key="16">
    <source>
        <dbReference type="PROSITE" id="PS50137"/>
    </source>
</evidence>
<dbReference type="FunFam" id="1.10.1520.10:FF:000001">
    <property type="entry name" value="Ribonuclease 3"/>
    <property type="match status" value="1"/>
</dbReference>
<dbReference type="EMBL" id="SGBC01000001">
    <property type="protein sequence ID" value="RZD16821.1"/>
    <property type="molecule type" value="Genomic_DNA"/>
</dbReference>
<keyword evidence="9 15" id="KW-0540">Nuclease</keyword>
<dbReference type="PROSITE" id="PS50142">
    <property type="entry name" value="RNASE_3_2"/>
    <property type="match status" value="1"/>
</dbReference>
<dbReference type="GO" id="GO:0042802">
    <property type="term" value="F:identical protein binding"/>
    <property type="evidence" value="ECO:0007669"/>
    <property type="project" value="UniProtKB-ARBA"/>
</dbReference>
<keyword evidence="10 15" id="KW-0479">Metal-binding</keyword>
<evidence type="ECO:0000313" key="18">
    <source>
        <dbReference type="EMBL" id="RZD16821.1"/>
    </source>
</evidence>
<keyword evidence="13 15" id="KW-0460">Magnesium</keyword>
<comment type="function">
    <text evidence="15">Digests double-stranded RNA. Involved in the processing of primary rRNA transcript to yield the immediate precursors to the large and small rRNAs (23S and 16S). Processes some mRNAs, and tRNAs when they are encoded in the rRNA operon. Processes pre-crRNA and tracrRNA of type II CRISPR loci if present in the organism.</text>
</comment>
<keyword evidence="11 15" id="KW-0255">Endonuclease</keyword>
<feature type="domain" description="RNase III" evidence="17">
    <location>
        <begin position="37"/>
        <end position="160"/>
    </location>
</feature>
<keyword evidence="8 15" id="KW-0819">tRNA processing</keyword>
<dbReference type="PROSITE" id="PS50137">
    <property type="entry name" value="DS_RBD"/>
    <property type="match status" value="1"/>
</dbReference>
<dbReference type="GO" id="GO:0006364">
    <property type="term" value="P:rRNA processing"/>
    <property type="evidence" value="ECO:0007669"/>
    <property type="project" value="UniProtKB-UniRule"/>
</dbReference>
<dbReference type="Gene3D" id="3.30.160.20">
    <property type="match status" value="1"/>
</dbReference>
<feature type="active site" evidence="15">
    <location>
        <position position="149"/>
    </location>
</feature>
<comment type="cofactor">
    <cofactor evidence="15">
        <name>Mg(2+)</name>
        <dbReference type="ChEBI" id="CHEBI:18420"/>
    </cofactor>
</comment>
<gene>
    <name evidence="15 18" type="primary">rnc</name>
    <name evidence="18" type="ORF">EVJ46_00860</name>
</gene>
<dbReference type="CDD" id="cd00593">
    <property type="entry name" value="RIBOc"/>
    <property type="match status" value="1"/>
</dbReference>
<evidence type="ECO:0000256" key="6">
    <source>
        <dbReference type="ARBA" id="ARBA00022552"/>
    </source>
</evidence>
<accession>A0A519BHR9</accession>
<dbReference type="GO" id="GO:0010468">
    <property type="term" value="P:regulation of gene expression"/>
    <property type="evidence" value="ECO:0007669"/>
    <property type="project" value="TreeGrafter"/>
</dbReference>
<evidence type="ECO:0000256" key="15">
    <source>
        <dbReference type="HAMAP-Rule" id="MF_00104"/>
    </source>
</evidence>
<evidence type="ECO:0000256" key="13">
    <source>
        <dbReference type="ARBA" id="ARBA00022842"/>
    </source>
</evidence>
<feature type="active site" evidence="15">
    <location>
        <position position="77"/>
    </location>
</feature>
<keyword evidence="12 15" id="KW-0378">Hydrolase</keyword>
<feature type="binding site" evidence="15">
    <location>
        <position position="149"/>
    </location>
    <ligand>
        <name>Mg(2+)</name>
        <dbReference type="ChEBI" id="CHEBI:18420"/>
    </ligand>
</feature>
<evidence type="ECO:0000256" key="11">
    <source>
        <dbReference type="ARBA" id="ARBA00022759"/>
    </source>
</evidence>
<organism evidence="18 19">
    <name type="scientific">Acididesulfobacter guangdongensis</name>
    <dbReference type="NCBI Taxonomy" id="2597225"/>
    <lineage>
        <taxon>Bacteria</taxon>
        <taxon>Deltaproteobacteria</taxon>
        <taxon>Candidatus Acidulodesulfobacterales</taxon>
        <taxon>Candidatus Acididesulfobacter</taxon>
    </lineage>
</organism>
<dbReference type="PANTHER" id="PTHR11207:SF0">
    <property type="entry name" value="RIBONUCLEASE 3"/>
    <property type="match status" value="1"/>
</dbReference>
<dbReference type="FunFam" id="3.30.160.20:FF:000003">
    <property type="entry name" value="Ribonuclease 3"/>
    <property type="match status" value="1"/>
</dbReference>
<keyword evidence="14 15" id="KW-0694">RNA-binding</keyword>
<dbReference type="EC" id="3.1.26.3" evidence="15"/>
<dbReference type="NCBIfam" id="TIGR02191">
    <property type="entry name" value="RNaseIII"/>
    <property type="match status" value="1"/>
</dbReference>